<dbReference type="Proteomes" id="UP000597762">
    <property type="component" value="Unassembled WGS sequence"/>
</dbReference>
<keyword evidence="1" id="KW-1133">Transmembrane helix</keyword>
<feature type="transmembrane region" description="Helical" evidence="1">
    <location>
        <begin position="188"/>
        <end position="208"/>
    </location>
</feature>
<dbReference type="EMBL" id="CAHIKZ030002290">
    <property type="protein sequence ID" value="CAE1284493.1"/>
    <property type="molecule type" value="Genomic_DNA"/>
</dbReference>
<feature type="transmembrane region" description="Helical" evidence="1">
    <location>
        <begin position="282"/>
        <end position="302"/>
    </location>
</feature>
<name>A0A812CWZ3_ACAPH</name>
<organism evidence="2 3">
    <name type="scientific">Acanthosepion pharaonis</name>
    <name type="common">Pharaoh cuttlefish</name>
    <name type="synonym">Sepia pharaonis</name>
    <dbReference type="NCBI Taxonomy" id="158019"/>
    <lineage>
        <taxon>Eukaryota</taxon>
        <taxon>Metazoa</taxon>
        <taxon>Spiralia</taxon>
        <taxon>Lophotrochozoa</taxon>
        <taxon>Mollusca</taxon>
        <taxon>Cephalopoda</taxon>
        <taxon>Coleoidea</taxon>
        <taxon>Decapodiformes</taxon>
        <taxon>Sepiida</taxon>
        <taxon>Sepiina</taxon>
        <taxon>Sepiidae</taxon>
        <taxon>Acanthosepion</taxon>
    </lineage>
</organism>
<dbReference type="AlphaFoldDB" id="A0A812CWZ3"/>
<feature type="transmembrane region" description="Helical" evidence="1">
    <location>
        <begin position="44"/>
        <end position="63"/>
    </location>
</feature>
<proteinExistence type="predicted"/>
<feature type="transmembrane region" description="Helical" evidence="1">
    <location>
        <begin position="75"/>
        <end position="94"/>
    </location>
</feature>
<gene>
    <name evidence="2" type="ORF">SPHA_44792</name>
</gene>
<keyword evidence="1" id="KW-0472">Membrane</keyword>
<feature type="transmembrane region" description="Helical" evidence="1">
    <location>
        <begin position="115"/>
        <end position="133"/>
    </location>
</feature>
<feature type="transmembrane region" description="Helical" evidence="1">
    <location>
        <begin position="243"/>
        <end position="262"/>
    </location>
</feature>
<evidence type="ECO:0000313" key="2">
    <source>
        <dbReference type="EMBL" id="CAE1284493.1"/>
    </source>
</evidence>
<comment type="caution">
    <text evidence="2">The sequence shown here is derived from an EMBL/GenBank/DDBJ whole genome shotgun (WGS) entry which is preliminary data.</text>
</comment>
<keyword evidence="1" id="KW-0812">Transmembrane</keyword>
<evidence type="ECO:0000313" key="3">
    <source>
        <dbReference type="Proteomes" id="UP000597762"/>
    </source>
</evidence>
<keyword evidence="3" id="KW-1185">Reference proteome</keyword>
<accession>A0A812CWZ3</accession>
<protein>
    <submittedName>
        <fullName evidence="2">Uncharacterized protein</fullName>
    </submittedName>
</protein>
<reference evidence="2" key="1">
    <citation type="submission" date="2021-01" db="EMBL/GenBank/DDBJ databases">
        <authorList>
            <person name="Li R."/>
            <person name="Bekaert M."/>
        </authorList>
    </citation>
    <scope>NUCLEOTIDE SEQUENCE</scope>
    <source>
        <strain evidence="2">Farmed</strain>
    </source>
</reference>
<sequence>MSLFSKNAYYFWDFLKNIFLTDSLPTSFSHLFILCDTPISFPSIAYFFLFYYLLLAFFLYKFLHLPTHFTKFEAFVFFHYSSVFLSSSATSTIFPSKVNQPRVDNEGSKHRFRSLASLLVQVVFFGLSSYLASPLNHRSRYFFLLLFRPPPRLASTSNRFSFNWPPPRPTTTATRILIDYIFCQLRSFFLSFFIVTCLICSCILIFFLNDHGCKWRRNGDWGSSNGGLYSKALSLPSQVLQRFVFNHHFLCSLTFFFFLFLLTLHSPDSIYSLVKSSCVNVLFHRFFLFIFLRVLSFSNFLLCET</sequence>
<evidence type="ECO:0000256" key="1">
    <source>
        <dbReference type="SAM" id="Phobius"/>
    </source>
</evidence>